<dbReference type="AlphaFoldDB" id="A0AA85C0T0"/>
<evidence type="ECO:0000256" key="2">
    <source>
        <dbReference type="ARBA" id="ARBA00022737"/>
    </source>
</evidence>
<keyword evidence="1" id="KW-0479">Metal-binding</keyword>
<evidence type="ECO:0000313" key="7">
    <source>
        <dbReference type="Proteomes" id="UP000050791"/>
    </source>
</evidence>
<keyword evidence="4" id="KW-0862">Zinc</keyword>
<evidence type="ECO:0000259" key="6">
    <source>
        <dbReference type="PROSITE" id="PS00028"/>
    </source>
</evidence>
<proteinExistence type="predicted"/>
<feature type="compositionally biased region" description="Low complexity" evidence="5">
    <location>
        <begin position="451"/>
        <end position="460"/>
    </location>
</feature>
<feature type="region of interest" description="Disordered" evidence="5">
    <location>
        <begin position="410"/>
        <end position="470"/>
    </location>
</feature>
<name>A0AA85C0T0_9TREM</name>
<accession>A0AA85C0T0</accession>
<dbReference type="GO" id="GO:0000981">
    <property type="term" value="F:DNA-binding transcription factor activity, RNA polymerase II-specific"/>
    <property type="evidence" value="ECO:0007669"/>
    <property type="project" value="TreeGrafter"/>
</dbReference>
<protein>
    <recommendedName>
        <fullName evidence="6">C2H2-type domain-containing protein</fullName>
    </recommendedName>
</protein>
<evidence type="ECO:0000256" key="3">
    <source>
        <dbReference type="ARBA" id="ARBA00022771"/>
    </source>
</evidence>
<dbReference type="GO" id="GO:0000977">
    <property type="term" value="F:RNA polymerase II transcription regulatory region sequence-specific DNA binding"/>
    <property type="evidence" value="ECO:0007669"/>
    <property type="project" value="TreeGrafter"/>
</dbReference>
<evidence type="ECO:0000256" key="4">
    <source>
        <dbReference type="ARBA" id="ARBA00022833"/>
    </source>
</evidence>
<dbReference type="InterPro" id="IPR013087">
    <property type="entry name" value="Znf_C2H2_type"/>
</dbReference>
<dbReference type="InterPro" id="IPR036236">
    <property type="entry name" value="Znf_C2H2_sf"/>
</dbReference>
<dbReference type="PANTHER" id="PTHR24409:SF295">
    <property type="entry name" value="AZ2-RELATED"/>
    <property type="match status" value="1"/>
</dbReference>
<dbReference type="GO" id="GO:0005634">
    <property type="term" value="C:nucleus"/>
    <property type="evidence" value="ECO:0007669"/>
    <property type="project" value="TreeGrafter"/>
</dbReference>
<reference evidence="8" key="1">
    <citation type="submission" date="2023-11" db="UniProtKB">
        <authorList>
            <consortium name="WormBaseParasite"/>
        </authorList>
    </citation>
    <scope>IDENTIFICATION</scope>
</reference>
<dbReference type="PANTHER" id="PTHR24409">
    <property type="entry name" value="ZINC FINGER PROTEIN 142"/>
    <property type="match status" value="1"/>
</dbReference>
<dbReference type="PROSITE" id="PS00028">
    <property type="entry name" value="ZINC_FINGER_C2H2_1"/>
    <property type="match status" value="1"/>
</dbReference>
<dbReference type="SUPFAM" id="SSF57667">
    <property type="entry name" value="beta-beta-alpha zinc fingers"/>
    <property type="match status" value="1"/>
</dbReference>
<feature type="domain" description="C2H2-type" evidence="6">
    <location>
        <begin position="332"/>
        <end position="353"/>
    </location>
</feature>
<feature type="compositionally biased region" description="Polar residues" evidence="5">
    <location>
        <begin position="429"/>
        <end position="439"/>
    </location>
</feature>
<evidence type="ECO:0000256" key="1">
    <source>
        <dbReference type="ARBA" id="ARBA00022723"/>
    </source>
</evidence>
<sequence>MSTCSKLYSILKSPNKLKIPSVDSHMDKNPMVPAKRQHTEGILWQCWECGKSYESGFHLSEHLQNCKKDDEICEQLPGCPFCPRVINQSNDAPFHIHSFNTHVHRFHPEIKSYMCSYCLDLIHSCKIEDLVSHIINVHKIPWRPSPASLAHLRENQLPHRVVTCLGCGWCTFVLRANNAAQPPTSLEAHMNRCSFSGGQYKVLQESELISTTFAQSFPHVRGFTGNSGLSNSPFRFHRYSGNTASRATDNVDKTSNTMSIRFSTKRNIFDIPLTIPPPPPSSRTTTTGQIKKKPTVGRLFVCPLCGDNALSSLRERDEHLQSSHNGELVFPCQICGMAYPLYIALRRHAALQHDSDFDTVRYGPSDLLECEPIECPECHLVAFQDSLVLKLHINRVHKKLQQNVTLTSNDSHPVEDLEVSSKPPKISKTKATNLSVQKKTSLKTTRRRDTTATTTVNRSRTQSKISKPKVKHKLSIIGGESEILTANNNNHPNRSSLNDVLLQDTNSSEFERMLSSIDGKSAPASCRYCHIEVDNLKELHLHLELEHLNPDNDIEQLGCQACGRVFFGSGGRIDLIGHLRTLHQDDFLQNVLKCPRAEKLGQDITTINTTNNDGNDNTCHESIKSCKAHFSSPRLRQLHISINCSRSSGIMILAFCCPNCSRLFVGDNVHTRFESHRSTCEAAATTTSDNMEESIHPIESDQSVVSSPNSTEASDLPCSNVDLPLEFLETMKTSNDKCVVTESQTT</sequence>
<organism evidence="7 8">
    <name type="scientific">Schistosoma mattheei</name>
    <dbReference type="NCBI Taxonomy" id="31246"/>
    <lineage>
        <taxon>Eukaryota</taxon>
        <taxon>Metazoa</taxon>
        <taxon>Spiralia</taxon>
        <taxon>Lophotrochozoa</taxon>
        <taxon>Platyhelminthes</taxon>
        <taxon>Trematoda</taxon>
        <taxon>Digenea</taxon>
        <taxon>Strigeidida</taxon>
        <taxon>Schistosomatoidea</taxon>
        <taxon>Schistosomatidae</taxon>
        <taxon>Schistosoma</taxon>
    </lineage>
</organism>
<evidence type="ECO:0000256" key="5">
    <source>
        <dbReference type="SAM" id="MobiDB-lite"/>
    </source>
</evidence>
<evidence type="ECO:0000313" key="8">
    <source>
        <dbReference type="WBParaSite" id="SMTH1_95600.1"/>
    </source>
</evidence>
<keyword evidence="3" id="KW-0863">Zinc-finger</keyword>
<dbReference type="SMART" id="SM00355">
    <property type="entry name" value="ZnF_C2H2"/>
    <property type="match status" value="7"/>
</dbReference>
<dbReference type="WBParaSite" id="SMTH1_95600.1">
    <property type="protein sequence ID" value="SMTH1_95600.1"/>
    <property type="gene ID" value="SMTH1_95600"/>
</dbReference>
<dbReference type="Gene3D" id="3.30.160.60">
    <property type="entry name" value="Classic Zinc Finger"/>
    <property type="match status" value="1"/>
</dbReference>
<keyword evidence="2" id="KW-0677">Repeat</keyword>
<dbReference type="GO" id="GO:0008270">
    <property type="term" value="F:zinc ion binding"/>
    <property type="evidence" value="ECO:0007669"/>
    <property type="project" value="UniProtKB-KW"/>
</dbReference>
<dbReference type="Proteomes" id="UP000050791">
    <property type="component" value="Unassembled WGS sequence"/>
</dbReference>